<dbReference type="Gene3D" id="3.30.250.20">
    <property type="entry name" value="L1 transposable element, C-terminal domain"/>
    <property type="match status" value="1"/>
</dbReference>
<evidence type="ECO:0000313" key="10">
    <source>
        <dbReference type="Proteomes" id="UP000694422"/>
    </source>
</evidence>
<proteinExistence type="inferred from homology"/>
<dbReference type="Ensembl" id="ENSSDAT00000023097.1">
    <property type="protein sequence ID" value="ENSSDAP00000020200.1"/>
    <property type="gene ID" value="ENSSDAG00000018409.1"/>
</dbReference>
<reference evidence="9" key="2">
    <citation type="submission" date="2025-09" db="UniProtKB">
        <authorList>
            <consortium name="Ensembl"/>
        </authorList>
    </citation>
    <scope>IDENTIFICATION</scope>
</reference>
<dbReference type="PANTHER" id="PTHR11505">
    <property type="entry name" value="L1 TRANSPOSABLE ELEMENT-RELATED"/>
    <property type="match status" value="1"/>
</dbReference>
<dbReference type="Proteomes" id="UP000694422">
    <property type="component" value="Unplaced"/>
</dbReference>
<dbReference type="Gene3D" id="1.20.5.390">
    <property type="entry name" value="L1 transposable element, trimerization domain"/>
    <property type="match status" value="1"/>
</dbReference>
<evidence type="ECO:0000256" key="2">
    <source>
        <dbReference type="ARBA" id="ARBA00061640"/>
    </source>
</evidence>
<sequence>MFANSCSIKIGVTLFPISQMKTNLESLSSFKAYLTRMERNIREDMRQQVQEIKVYFENELNKQIQMAKIELYQEIEILKKNQNIILEMQETINQIKNSNENITNRLDQVEIRTSDNEDKVYQLEKNIVNTEKMLKAHEQSIQEIWDVIKKPNLRVIGIEEGTEIQTKGMDSILNEIILENFPEMKDGMDCQILEAYRTPNIQNHNRPTPRHIIMKIANVQNKERILKATREKRQITFRGKPIRLTTDFSSQTLKARRSWNNVFQTLKNNGFQPRILYPAKLSFKFDNEIKIFHDKQKLKEFAARKPALQSILNKTLQEEELKNSAQN</sequence>
<feature type="coiled-coil region" evidence="5">
    <location>
        <begin position="61"/>
        <end position="140"/>
    </location>
</feature>
<dbReference type="FunFam" id="3.30.250.20:FF:000002">
    <property type="entry name" value="LINE1 type transposase domain containing 1"/>
    <property type="match status" value="1"/>
</dbReference>
<dbReference type="Gene3D" id="3.30.70.1820">
    <property type="entry name" value="L1 transposable element, RRM domain"/>
    <property type="match status" value="1"/>
</dbReference>
<dbReference type="InterPro" id="IPR035301">
    <property type="entry name" value="L1_trimer"/>
</dbReference>
<keyword evidence="5" id="KW-0175">Coiled coil</keyword>
<reference evidence="9" key="1">
    <citation type="submission" date="2025-08" db="UniProtKB">
        <authorList>
            <consortium name="Ensembl"/>
        </authorList>
    </citation>
    <scope>IDENTIFICATION</scope>
</reference>
<evidence type="ECO:0000256" key="1">
    <source>
        <dbReference type="ARBA" id="ARBA00022553"/>
    </source>
</evidence>
<evidence type="ECO:0000259" key="8">
    <source>
        <dbReference type="Pfam" id="PF17490"/>
    </source>
</evidence>
<dbReference type="FunFam" id="3.30.70.1820:FF:000002">
    <property type="entry name" value="LINE-1 retrotransposable element ORF1 protein"/>
    <property type="match status" value="1"/>
</dbReference>
<dbReference type="AlphaFoldDB" id="A0A8C9Q5Y3"/>
<dbReference type="Pfam" id="PF17489">
    <property type="entry name" value="Tnp_22_trimer"/>
    <property type="match status" value="1"/>
</dbReference>
<feature type="domain" description="L1 transposable element dsRBD-like" evidence="8">
    <location>
        <begin position="251"/>
        <end position="313"/>
    </location>
</feature>
<dbReference type="InterPro" id="IPR043636">
    <property type="entry name" value="L1_RRM_dom"/>
</dbReference>
<dbReference type="InterPro" id="IPR004244">
    <property type="entry name" value="Transposase_22"/>
</dbReference>
<evidence type="ECO:0000313" key="9">
    <source>
        <dbReference type="Ensembl" id="ENSSDAP00000020200.1"/>
    </source>
</evidence>
<evidence type="ECO:0000256" key="4">
    <source>
        <dbReference type="ARBA" id="ARBA00080263"/>
    </source>
</evidence>
<keyword evidence="1" id="KW-0597">Phosphoprotein</keyword>
<organism evidence="9 10">
    <name type="scientific">Spermophilus dauricus</name>
    <name type="common">Daurian ground squirrel</name>
    <dbReference type="NCBI Taxonomy" id="99837"/>
    <lineage>
        <taxon>Eukaryota</taxon>
        <taxon>Metazoa</taxon>
        <taxon>Chordata</taxon>
        <taxon>Craniata</taxon>
        <taxon>Vertebrata</taxon>
        <taxon>Euteleostomi</taxon>
        <taxon>Mammalia</taxon>
        <taxon>Eutheria</taxon>
        <taxon>Euarchontoglires</taxon>
        <taxon>Glires</taxon>
        <taxon>Rodentia</taxon>
        <taxon>Sciuromorpha</taxon>
        <taxon>Sciuridae</taxon>
        <taxon>Xerinae</taxon>
        <taxon>Marmotini</taxon>
        <taxon>Spermophilus</taxon>
    </lineage>
</organism>
<comment type="similarity">
    <text evidence="2">Belongs to the transposase 22 family.</text>
</comment>
<accession>A0A8C9Q5Y3</accession>
<evidence type="ECO:0000256" key="5">
    <source>
        <dbReference type="SAM" id="Coils"/>
    </source>
</evidence>
<evidence type="ECO:0000256" key="3">
    <source>
        <dbReference type="ARBA" id="ARBA00073056"/>
    </source>
</evidence>
<evidence type="ECO:0000259" key="7">
    <source>
        <dbReference type="Pfam" id="PF17489"/>
    </source>
</evidence>
<dbReference type="Pfam" id="PF02994">
    <property type="entry name" value="Transposase_22"/>
    <property type="match status" value="1"/>
</dbReference>
<dbReference type="InterPro" id="IPR042566">
    <property type="entry name" value="L1_C"/>
</dbReference>
<dbReference type="InterPro" id="IPR035300">
    <property type="entry name" value="L1_dsRBD"/>
</dbReference>
<keyword evidence="10" id="KW-1185">Reference proteome</keyword>
<name>A0A8C9Q5Y3_SPEDA</name>
<evidence type="ECO:0000259" key="6">
    <source>
        <dbReference type="Pfam" id="PF02994"/>
    </source>
</evidence>
<protein>
    <recommendedName>
        <fullName evidence="3">LINE-1 type transposase domain-containing protein 1</fullName>
    </recommendedName>
    <alternativeName>
        <fullName evidence="4">ES cell-associated protein 11</fullName>
    </alternativeName>
</protein>
<feature type="domain" description="L1 transposable element trimerization" evidence="7">
    <location>
        <begin position="105"/>
        <end position="146"/>
    </location>
</feature>
<dbReference type="Pfam" id="PF17490">
    <property type="entry name" value="Tnp_22_dsRBD"/>
    <property type="match status" value="1"/>
</dbReference>
<feature type="domain" description="L1 transposable element RRM" evidence="6">
    <location>
        <begin position="150"/>
        <end position="247"/>
    </location>
</feature>